<feature type="domain" description="ResB-like" evidence="7">
    <location>
        <begin position="1"/>
        <end position="667"/>
    </location>
</feature>
<protein>
    <submittedName>
        <fullName evidence="8">Putative cytochrome C biogenesis protein</fullName>
    </submittedName>
</protein>
<dbReference type="AlphaFoldDB" id="G2J7L4"/>
<reference evidence="8 9" key="1">
    <citation type="submission" date="2011-08" db="EMBL/GenBank/DDBJ databases">
        <title>The genome of the obligate endobacterium of an arbuscular mycorrhizal fungus reveals an interphylum network of nutritional interactions.</title>
        <authorList>
            <person name="Ghignone S."/>
            <person name="Salvioli A."/>
            <person name="Anca I."/>
            <person name="Lumini E."/>
            <person name="Ortu G."/>
            <person name="Petiti L."/>
            <person name="Cruveiller S."/>
            <person name="Bianciotto V."/>
            <person name="Piffanelli P."/>
            <person name="Lanfranco L."/>
            <person name="Bonfante P."/>
        </authorList>
    </citation>
    <scope>NUCLEOTIDE SEQUENCE [LARGE SCALE GENOMIC DNA]</scope>
    <source>
        <strain evidence="8 9">BEG34</strain>
    </source>
</reference>
<sequence>MRIAIGLLVVLAIASVIGTVLTQQAPYANYVNQFGPFWAEIFDALGLVHVYGSAWFTAILLFLVISLSVCLANHGPKIVADLRSWKDRVQEQSLRAFGHQASFHAAGSRTEMAARLSRLVEAQGYRQRQQEKAGATLMTAKRGALNRLGYLWTHLGIIVICTGGLLDGSLPVTLQMWWFNKSPLHGNMTIAEVPPEHRLPAANPSFRAQAWVPEGRYVSTAVLNRGNGVLIQDLPFSIQLNQFIVEYYSTGMPKRFASDIVVIDHANGARIPARVEVNKPFIYRGIAIYQSSFEDGGSTVHLSAYPMRGARTSAFKLSGTVGESAQIAGAQKGETVEWTGLRAINVENIADGAGQTDARGLAKKRGLREVFDERLGSGAKASKPVQLRNIGPSLQYILRDQSGGAREFNTYMLPVDIDGERVFLAGLRENPNEPFRYLRIPADAEGTLRQWMQLRAALANPALHAAAARKFAAALQSPEPRLRARAEQSAARVLALFAGQSEIQPRRARAIGGFAAVADFIESSVPKPEQNRAAQLLLRVLEGAVWELWQVSRARAGEPALKETEANRRFVQSAMNALSDHFFYRAPVLLQLNTFNEVKASVFQLTRAPGKKWVYLGCALLVLGVFSMFFIRERRLWFWLKDDDAQVNVLMAMSTARRTVDFENEFNHLRDNVRAALNASEADR</sequence>
<keyword evidence="5 6" id="KW-0472">Membrane</keyword>
<feature type="transmembrane region" description="Helical" evidence="6">
    <location>
        <begin position="46"/>
        <end position="72"/>
    </location>
</feature>
<evidence type="ECO:0000256" key="4">
    <source>
        <dbReference type="ARBA" id="ARBA00022989"/>
    </source>
</evidence>
<gene>
    <name evidence="8" type="ORF">CAGGBEG34_180064</name>
</gene>
<dbReference type="GO" id="GO:0016020">
    <property type="term" value="C:membrane"/>
    <property type="evidence" value="ECO:0007669"/>
    <property type="project" value="UniProtKB-SubCell"/>
</dbReference>
<dbReference type="eggNOG" id="COG1333">
    <property type="taxonomic scope" value="Bacteria"/>
</dbReference>
<dbReference type="EMBL" id="CAFB01000034">
    <property type="protein sequence ID" value="CCD28759.1"/>
    <property type="molecule type" value="Genomic_DNA"/>
</dbReference>
<evidence type="ECO:0000256" key="5">
    <source>
        <dbReference type="ARBA" id="ARBA00023136"/>
    </source>
</evidence>
<feature type="transmembrane region" description="Helical" evidence="6">
    <location>
        <begin position="148"/>
        <end position="166"/>
    </location>
</feature>
<accession>G2J7L4</accession>
<name>G2J7L4_9BURK</name>
<evidence type="ECO:0000256" key="1">
    <source>
        <dbReference type="ARBA" id="ARBA00004141"/>
    </source>
</evidence>
<keyword evidence="9" id="KW-1185">Reference proteome</keyword>
<comment type="caution">
    <text evidence="8">The sequence shown here is derived from an EMBL/GenBank/DDBJ whole genome shotgun (WGS) entry which is preliminary data.</text>
</comment>
<feature type="transmembrane region" description="Helical" evidence="6">
    <location>
        <begin position="613"/>
        <end position="631"/>
    </location>
</feature>
<dbReference type="Proteomes" id="UP000054051">
    <property type="component" value="Unassembled WGS sequence"/>
</dbReference>
<dbReference type="PANTHER" id="PTHR31566">
    <property type="entry name" value="CYTOCHROME C BIOGENESIS PROTEIN CCS1, CHLOROPLASTIC"/>
    <property type="match status" value="1"/>
</dbReference>
<dbReference type="PANTHER" id="PTHR31566:SF0">
    <property type="entry name" value="CYTOCHROME C BIOGENESIS PROTEIN CCS1, CHLOROPLASTIC"/>
    <property type="match status" value="1"/>
</dbReference>
<keyword evidence="3" id="KW-0201">Cytochrome c-type biogenesis</keyword>
<evidence type="ECO:0000259" key="7">
    <source>
        <dbReference type="Pfam" id="PF05140"/>
    </source>
</evidence>
<evidence type="ECO:0000256" key="6">
    <source>
        <dbReference type="SAM" id="Phobius"/>
    </source>
</evidence>
<dbReference type="InterPro" id="IPR023494">
    <property type="entry name" value="Cyt_c_bgen_Ccs1/CcsB/ResB"/>
</dbReference>
<organism evidence="8 9">
    <name type="scientific">Candidatus Glomeribacter gigasporarum BEG34</name>
    <dbReference type="NCBI Taxonomy" id="1070319"/>
    <lineage>
        <taxon>Bacteria</taxon>
        <taxon>Pseudomonadati</taxon>
        <taxon>Pseudomonadota</taxon>
        <taxon>Betaproteobacteria</taxon>
        <taxon>Burkholderiales</taxon>
        <taxon>Burkholderiaceae</taxon>
        <taxon>Candidatus Glomeribacter</taxon>
    </lineage>
</organism>
<evidence type="ECO:0000256" key="3">
    <source>
        <dbReference type="ARBA" id="ARBA00022748"/>
    </source>
</evidence>
<comment type="subcellular location">
    <subcellularLocation>
        <location evidence="1">Membrane</location>
        <topology evidence="1">Multi-pass membrane protein</topology>
    </subcellularLocation>
</comment>
<dbReference type="InterPro" id="IPR007816">
    <property type="entry name" value="ResB-like_domain"/>
</dbReference>
<dbReference type="RefSeq" id="WP_006682039.1">
    <property type="nucleotide sequence ID" value="NZ_CAFB01000034.1"/>
</dbReference>
<keyword evidence="2 6" id="KW-0812">Transmembrane</keyword>
<dbReference type="GO" id="GO:0017004">
    <property type="term" value="P:cytochrome complex assembly"/>
    <property type="evidence" value="ECO:0007669"/>
    <property type="project" value="UniProtKB-KW"/>
</dbReference>
<evidence type="ECO:0000313" key="8">
    <source>
        <dbReference type="EMBL" id="CCD28759.1"/>
    </source>
</evidence>
<dbReference type="Pfam" id="PF05140">
    <property type="entry name" value="ResB"/>
    <property type="match status" value="1"/>
</dbReference>
<dbReference type="STRING" id="1070319.CAGGBEG34_180064"/>
<evidence type="ECO:0000313" key="9">
    <source>
        <dbReference type="Proteomes" id="UP000054051"/>
    </source>
</evidence>
<proteinExistence type="predicted"/>
<evidence type="ECO:0000256" key="2">
    <source>
        <dbReference type="ARBA" id="ARBA00022692"/>
    </source>
</evidence>
<keyword evidence="4 6" id="KW-1133">Transmembrane helix</keyword>